<evidence type="ECO:0000256" key="5">
    <source>
        <dbReference type="PROSITE-ProRule" id="PRU00042"/>
    </source>
</evidence>
<evidence type="ECO:0000256" key="7">
    <source>
        <dbReference type="SAM" id="MobiDB-lite"/>
    </source>
</evidence>
<dbReference type="InterPro" id="IPR029063">
    <property type="entry name" value="SAM-dependent_MTases_sf"/>
</dbReference>
<dbReference type="Proteomes" id="UP001595075">
    <property type="component" value="Unassembled WGS sequence"/>
</dbReference>
<feature type="active site" evidence="6">
    <location>
        <position position="627"/>
    </location>
</feature>
<evidence type="ECO:0000313" key="9">
    <source>
        <dbReference type="EMBL" id="KAL2075879.1"/>
    </source>
</evidence>
<sequence>MKKISDTVFVIGDDGTFDVNRQGESRSSGNVQQKPSPKRPRAVSIASSCTLQNTPSPPESEIQIIEPSVARNNLDRRTPKRAKPSTAASKASSLSNNQTPPRQSSHPSLSPSPFDVDGFEELDQATKPSQSSRRQPSPTAFDIDGFEELKVGPDGIINLDDLEQRFEAEYYGEEAQNKYGEASQAQARALPIPARNLPIRFPQVEIHTHKVHGLNLKKGKTVEFLNGDFLKIAMIIKNTATEEIVLRGWTLQRTARLQGLLPKKLNELCLVLEVELDDPRPVSEQSMVQVGLEGLVKMRHLVATNYPYPNLQFPTDDLPYDTNAENLEYIRDYERLVVRWKYVTFYDNAAEHSRTPIYPTNIRKKILTGLTEKECTSGCYMDPALLRHNWRGDTIIDGAGGSQRPDASPLVQDQKDKQAFECPECGQAFKKSLKLFEHFQSAHEQKSHRPSSSYSAPGQSQVRRRSVIEILDDDYHAKIPKQRRQEQIEDVRVKLNSILSLEGEQLQTNDQGKRVDVDLTSPKRSAISSRQKSGRGSNSLSQRRVNPALSSYTYGDAFCGAGGTTRGAVTARLQVVWGLDFDKNAGKTWRANFPNATHYEMWAHDLVASIDARNSLLVDILHLSPPCQVFSPVHTREGKNDQQNFDSLFACGALIHKARPRMITLEQTFGILHPKFAATFNSLIQTFTSHGYSVVYQIVEFHKFGLAQTRRRLVIIAACPGETLPEIPEYTHSASPSYGVKPLTSVRSVLSQVPRNCANHNIEAANGRGKGAWDASGVVPTITCNGGERGHPDGRRGLTDRELASLQSFPHHHGFHGSCIKKQIGNAVPPLIAEILFKAIIKHLRKVDKAEGERNATVIE</sequence>
<protein>
    <recommendedName>
        <fullName evidence="1">DNA (cytosine-5-)-methyltransferase</fullName>
        <ecNumber evidence="1">2.1.1.37</ecNumber>
    </recommendedName>
</protein>
<keyword evidence="4 6" id="KW-0949">S-adenosyl-L-methionine</keyword>
<reference evidence="9 10" key="1">
    <citation type="journal article" date="2024" name="Commun. Biol.">
        <title>Comparative genomic analysis of thermophilic fungi reveals convergent evolutionary adaptations and gene losses.</title>
        <authorList>
            <person name="Steindorff A.S."/>
            <person name="Aguilar-Pontes M.V."/>
            <person name="Robinson A.J."/>
            <person name="Andreopoulos B."/>
            <person name="LaButti K."/>
            <person name="Kuo A."/>
            <person name="Mondo S."/>
            <person name="Riley R."/>
            <person name="Otillar R."/>
            <person name="Haridas S."/>
            <person name="Lipzen A."/>
            <person name="Grimwood J."/>
            <person name="Schmutz J."/>
            <person name="Clum A."/>
            <person name="Reid I.D."/>
            <person name="Moisan M.C."/>
            <person name="Butler G."/>
            <person name="Nguyen T.T.M."/>
            <person name="Dewar K."/>
            <person name="Conant G."/>
            <person name="Drula E."/>
            <person name="Henrissat B."/>
            <person name="Hansel C."/>
            <person name="Singer S."/>
            <person name="Hutchinson M.I."/>
            <person name="de Vries R.P."/>
            <person name="Natvig D.O."/>
            <person name="Powell A.J."/>
            <person name="Tsang A."/>
            <person name="Grigoriev I.V."/>
        </authorList>
    </citation>
    <scope>NUCLEOTIDE SEQUENCE [LARGE SCALE GENOMIC DNA]</scope>
    <source>
        <strain evidence="9 10">CBS 494.80</strain>
    </source>
</reference>
<dbReference type="InterPro" id="IPR013087">
    <property type="entry name" value="Znf_C2H2_type"/>
</dbReference>
<proteinExistence type="inferred from homology"/>
<feature type="compositionally biased region" description="Polar residues" evidence="7">
    <location>
        <begin position="522"/>
        <end position="544"/>
    </location>
</feature>
<dbReference type="PROSITE" id="PS00028">
    <property type="entry name" value="ZINC_FINGER_C2H2_1"/>
    <property type="match status" value="1"/>
</dbReference>
<gene>
    <name evidence="9" type="ORF">VTL71DRAFT_822</name>
</gene>
<dbReference type="EMBL" id="JAZHXI010000001">
    <property type="protein sequence ID" value="KAL2075879.1"/>
    <property type="molecule type" value="Genomic_DNA"/>
</dbReference>
<dbReference type="Gene3D" id="3.40.50.150">
    <property type="entry name" value="Vaccinia Virus protein VP39"/>
    <property type="match status" value="1"/>
</dbReference>
<feature type="region of interest" description="Disordered" evidence="7">
    <location>
        <begin position="440"/>
        <end position="462"/>
    </location>
</feature>
<dbReference type="SUPFAM" id="SSF53335">
    <property type="entry name" value="S-adenosyl-L-methionine-dependent methyltransferases"/>
    <property type="match status" value="1"/>
</dbReference>
<evidence type="ECO:0000256" key="2">
    <source>
        <dbReference type="ARBA" id="ARBA00022603"/>
    </source>
</evidence>
<dbReference type="InterPro" id="IPR001525">
    <property type="entry name" value="C5_MeTfrase"/>
</dbReference>
<dbReference type="Gene3D" id="3.90.120.10">
    <property type="entry name" value="DNA Methylase, subunit A, domain 2"/>
    <property type="match status" value="1"/>
</dbReference>
<evidence type="ECO:0000256" key="1">
    <source>
        <dbReference type="ARBA" id="ARBA00011975"/>
    </source>
</evidence>
<evidence type="ECO:0000256" key="3">
    <source>
        <dbReference type="ARBA" id="ARBA00022679"/>
    </source>
</evidence>
<dbReference type="PANTHER" id="PTHR10629:SF52">
    <property type="entry name" value="DNA (CYTOSINE-5)-METHYLTRANSFERASE 1"/>
    <property type="match status" value="1"/>
</dbReference>
<keyword evidence="3 6" id="KW-0808">Transferase</keyword>
<feature type="compositionally biased region" description="Polar residues" evidence="7">
    <location>
        <begin position="25"/>
        <end position="35"/>
    </location>
</feature>
<evidence type="ECO:0000256" key="6">
    <source>
        <dbReference type="PROSITE-ProRule" id="PRU01016"/>
    </source>
</evidence>
<keyword evidence="5" id="KW-0479">Metal-binding</keyword>
<keyword evidence="2 6" id="KW-0489">Methyltransferase</keyword>
<keyword evidence="10" id="KW-1185">Reference proteome</keyword>
<dbReference type="PROSITE" id="PS50157">
    <property type="entry name" value="ZINC_FINGER_C2H2_2"/>
    <property type="match status" value="1"/>
</dbReference>
<feature type="domain" description="C2H2-type" evidence="8">
    <location>
        <begin position="420"/>
        <end position="448"/>
    </location>
</feature>
<dbReference type="InterPro" id="IPR050390">
    <property type="entry name" value="C5-Methyltransferase"/>
</dbReference>
<dbReference type="PANTHER" id="PTHR10629">
    <property type="entry name" value="CYTOSINE-SPECIFIC METHYLTRANSFERASE"/>
    <property type="match status" value="1"/>
</dbReference>
<feature type="compositionally biased region" description="Polar residues" evidence="7">
    <location>
        <begin position="45"/>
        <end position="54"/>
    </location>
</feature>
<keyword evidence="5" id="KW-0862">Zinc</keyword>
<feature type="region of interest" description="Disordered" evidence="7">
    <location>
        <begin position="507"/>
        <end position="544"/>
    </location>
</feature>
<dbReference type="EC" id="2.1.1.37" evidence="1"/>
<comment type="caution">
    <text evidence="9">The sequence shown here is derived from an EMBL/GenBank/DDBJ whole genome shotgun (WGS) entry which is preliminary data.</text>
</comment>
<dbReference type="PROSITE" id="PS51679">
    <property type="entry name" value="SAM_MT_C5"/>
    <property type="match status" value="1"/>
</dbReference>
<feature type="region of interest" description="Disordered" evidence="7">
    <location>
        <begin position="1"/>
        <end position="119"/>
    </location>
</feature>
<feature type="compositionally biased region" description="Polar residues" evidence="7">
    <location>
        <begin position="96"/>
        <end position="111"/>
    </location>
</feature>
<evidence type="ECO:0000256" key="4">
    <source>
        <dbReference type="ARBA" id="ARBA00022691"/>
    </source>
</evidence>
<feature type="compositionally biased region" description="Polar residues" evidence="7">
    <location>
        <begin position="450"/>
        <end position="461"/>
    </location>
</feature>
<feature type="compositionally biased region" description="Low complexity" evidence="7">
    <location>
        <begin position="84"/>
        <end position="95"/>
    </location>
</feature>
<name>A0ABR4D163_9HELO</name>
<evidence type="ECO:0000313" key="10">
    <source>
        <dbReference type="Proteomes" id="UP001595075"/>
    </source>
</evidence>
<organism evidence="9 10">
    <name type="scientific">Oculimacula yallundae</name>
    <dbReference type="NCBI Taxonomy" id="86028"/>
    <lineage>
        <taxon>Eukaryota</taxon>
        <taxon>Fungi</taxon>
        <taxon>Dikarya</taxon>
        <taxon>Ascomycota</taxon>
        <taxon>Pezizomycotina</taxon>
        <taxon>Leotiomycetes</taxon>
        <taxon>Helotiales</taxon>
        <taxon>Ploettnerulaceae</taxon>
        <taxon>Oculimacula</taxon>
    </lineage>
</organism>
<keyword evidence="5" id="KW-0863">Zinc-finger</keyword>
<dbReference type="Pfam" id="PF00145">
    <property type="entry name" value="DNA_methylase"/>
    <property type="match status" value="2"/>
</dbReference>
<accession>A0ABR4D163</accession>
<comment type="similarity">
    <text evidence="6">Belongs to the class I-like SAM-binding methyltransferase superfamily. C5-methyltransferase family.</text>
</comment>
<dbReference type="PRINTS" id="PR00105">
    <property type="entry name" value="C5METTRFRASE"/>
</dbReference>
<evidence type="ECO:0000259" key="8">
    <source>
        <dbReference type="PROSITE" id="PS50157"/>
    </source>
</evidence>